<comment type="similarity">
    <text evidence="1">Belongs to the multi antimicrobial extrusion (MATE) (TC 2.A.66.1) family.</text>
</comment>
<evidence type="ECO:0000313" key="5">
    <source>
        <dbReference type="Proteomes" id="UP001603857"/>
    </source>
</evidence>
<keyword evidence="3" id="KW-0732">Signal</keyword>
<dbReference type="AlphaFoldDB" id="A0ABD1MU57"/>
<keyword evidence="2" id="KW-1133">Transmembrane helix</keyword>
<keyword evidence="5" id="KW-1185">Reference proteome</keyword>
<reference evidence="4 5" key="1">
    <citation type="submission" date="2024-08" db="EMBL/GenBank/DDBJ databases">
        <title>Insights into the chromosomal genome structure of Flemingia macrophylla.</title>
        <authorList>
            <person name="Ding Y."/>
            <person name="Zhao Y."/>
            <person name="Bi W."/>
            <person name="Wu M."/>
            <person name="Zhao G."/>
            <person name="Gong Y."/>
            <person name="Li W."/>
            <person name="Zhang P."/>
        </authorList>
    </citation>
    <scope>NUCLEOTIDE SEQUENCE [LARGE SCALE GENOMIC DNA]</scope>
    <source>
        <strain evidence="4">DYQJB</strain>
        <tissue evidence="4">Leaf</tissue>
    </source>
</reference>
<feature type="transmembrane region" description="Helical" evidence="2">
    <location>
        <begin position="80"/>
        <end position="100"/>
    </location>
</feature>
<sequence>MSLLWLNILIFLHQNPRIITMAHTYFILSLPELLTHTFLHPIRIYLRVQGVTHPVSLASLLGTLLHFPLNYVIVTRLGQGIVGVAATSNFSILLFLLLHVSPRCAAPTRNCLSSWKPLLRLVVHSCVSVCLKWRWYEIMIILCGLLVHPTVTVASMGILIQTILLIYVFPSSLGFTVSTHVENKLGANHPSCAQLSAVVNVFLVAIMGFSAMFFAIMMRRWGRIFTDEENIIRITSMALPILGICELINYPQTVGCKRTTRPNSTSGQATVDYSRQAVPVPPPRVLELA</sequence>
<proteinExistence type="inferred from homology"/>
<comment type="caution">
    <text evidence="4">The sequence shown here is derived from an EMBL/GenBank/DDBJ whole genome shotgun (WGS) entry which is preliminary data.</text>
</comment>
<feature type="transmembrane region" description="Helical" evidence="2">
    <location>
        <begin position="138"/>
        <end position="169"/>
    </location>
</feature>
<feature type="signal peptide" evidence="3">
    <location>
        <begin position="1"/>
        <end position="20"/>
    </location>
</feature>
<dbReference type="InterPro" id="IPR002528">
    <property type="entry name" value="MATE_fam"/>
</dbReference>
<dbReference type="PANTHER" id="PTHR11206">
    <property type="entry name" value="MULTIDRUG RESISTANCE PROTEIN"/>
    <property type="match status" value="1"/>
</dbReference>
<dbReference type="Proteomes" id="UP001603857">
    <property type="component" value="Unassembled WGS sequence"/>
</dbReference>
<evidence type="ECO:0000256" key="2">
    <source>
        <dbReference type="SAM" id="Phobius"/>
    </source>
</evidence>
<feature type="transmembrane region" description="Helical" evidence="2">
    <location>
        <begin position="51"/>
        <end position="74"/>
    </location>
</feature>
<gene>
    <name evidence="4" type="ORF">Fmac_013790</name>
</gene>
<dbReference type="Pfam" id="PF01554">
    <property type="entry name" value="MatE"/>
    <property type="match status" value="2"/>
</dbReference>
<evidence type="ECO:0000256" key="1">
    <source>
        <dbReference type="ARBA" id="ARBA00010199"/>
    </source>
</evidence>
<protein>
    <submittedName>
        <fullName evidence="4">Uncharacterized protein</fullName>
    </submittedName>
</protein>
<evidence type="ECO:0000313" key="4">
    <source>
        <dbReference type="EMBL" id="KAL2339344.1"/>
    </source>
</evidence>
<organism evidence="4 5">
    <name type="scientific">Flemingia macrophylla</name>
    <dbReference type="NCBI Taxonomy" id="520843"/>
    <lineage>
        <taxon>Eukaryota</taxon>
        <taxon>Viridiplantae</taxon>
        <taxon>Streptophyta</taxon>
        <taxon>Embryophyta</taxon>
        <taxon>Tracheophyta</taxon>
        <taxon>Spermatophyta</taxon>
        <taxon>Magnoliopsida</taxon>
        <taxon>eudicotyledons</taxon>
        <taxon>Gunneridae</taxon>
        <taxon>Pentapetalae</taxon>
        <taxon>rosids</taxon>
        <taxon>fabids</taxon>
        <taxon>Fabales</taxon>
        <taxon>Fabaceae</taxon>
        <taxon>Papilionoideae</taxon>
        <taxon>50 kb inversion clade</taxon>
        <taxon>NPAAA clade</taxon>
        <taxon>indigoferoid/millettioid clade</taxon>
        <taxon>Phaseoleae</taxon>
        <taxon>Flemingia</taxon>
    </lineage>
</organism>
<feature type="transmembrane region" description="Helical" evidence="2">
    <location>
        <begin position="20"/>
        <end position="39"/>
    </location>
</feature>
<name>A0ABD1MU57_9FABA</name>
<keyword evidence="2" id="KW-0472">Membrane</keyword>
<accession>A0ABD1MU57</accession>
<dbReference type="EMBL" id="JBGMDY010000004">
    <property type="protein sequence ID" value="KAL2339344.1"/>
    <property type="molecule type" value="Genomic_DNA"/>
</dbReference>
<feature type="transmembrane region" description="Helical" evidence="2">
    <location>
        <begin position="195"/>
        <end position="216"/>
    </location>
</feature>
<keyword evidence="2" id="KW-0812">Transmembrane</keyword>
<feature type="chain" id="PRO_5044873528" evidence="3">
    <location>
        <begin position="21"/>
        <end position="289"/>
    </location>
</feature>
<evidence type="ECO:0000256" key="3">
    <source>
        <dbReference type="SAM" id="SignalP"/>
    </source>
</evidence>